<evidence type="ECO:0000313" key="2">
    <source>
        <dbReference type="EMBL" id="MEH2560246.1"/>
    </source>
</evidence>
<dbReference type="InterPro" id="IPR000073">
    <property type="entry name" value="AB_hydrolase_1"/>
</dbReference>
<evidence type="ECO:0000259" key="1">
    <source>
        <dbReference type="Pfam" id="PF00561"/>
    </source>
</evidence>
<dbReference type="SUPFAM" id="SSF53474">
    <property type="entry name" value="alpha/beta-Hydrolases"/>
    <property type="match status" value="1"/>
</dbReference>
<dbReference type="PANTHER" id="PTHR36837">
    <property type="entry name" value="POLY(3-HYDROXYALKANOATE) POLYMERASE SUBUNIT PHAC"/>
    <property type="match status" value="1"/>
</dbReference>
<name>A0ABU8BNW1_9BRAD</name>
<reference evidence="2 3" key="1">
    <citation type="submission" date="2024-02" db="EMBL/GenBank/DDBJ databases">
        <title>Adaptive strategies in a cosmopolitan and abundant soil bacterium.</title>
        <authorList>
            <person name="Carini P."/>
        </authorList>
    </citation>
    <scope>NUCLEOTIDE SEQUENCE [LARGE SCALE GENOMIC DNA]</scope>
    <source>
        <strain evidence="2 3">AZCC 1608</strain>
    </source>
</reference>
<dbReference type="InterPro" id="IPR029058">
    <property type="entry name" value="AB_hydrolase_fold"/>
</dbReference>
<dbReference type="PANTHER" id="PTHR36837:SF2">
    <property type="entry name" value="POLY(3-HYDROXYALKANOATE) POLYMERASE SUBUNIT PHAC"/>
    <property type="match status" value="1"/>
</dbReference>
<evidence type="ECO:0000313" key="3">
    <source>
        <dbReference type="Proteomes" id="UP001364224"/>
    </source>
</evidence>
<feature type="domain" description="AB hydrolase-1" evidence="1">
    <location>
        <begin position="133"/>
        <end position="321"/>
    </location>
</feature>
<gene>
    <name evidence="2" type="ORF">V1286_007775</name>
</gene>
<protein>
    <submittedName>
        <fullName evidence="2">Poly(3-hydroxyalkanoate) synthetase</fullName>
    </submittedName>
</protein>
<dbReference type="InterPro" id="IPR051321">
    <property type="entry name" value="PHA/PHB_synthase"/>
</dbReference>
<dbReference type="Gene3D" id="3.40.50.1820">
    <property type="entry name" value="alpha/beta hydrolase"/>
    <property type="match status" value="1"/>
</dbReference>
<comment type="caution">
    <text evidence="2">The sequence shown here is derived from an EMBL/GenBank/DDBJ whole genome shotgun (WGS) entry which is preliminary data.</text>
</comment>
<proteinExistence type="predicted"/>
<dbReference type="EMBL" id="JAZHRV010000001">
    <property type="protein sequence ID" value="MEH2560246.1"/>
    <property type="molecule type" value="Genomic_DNA"/>
</dbReference>
<keyword evidence="3" id="KW-1185">Reference proteome</keyword>
<dbReference type="Proteomes" id="UP001364224">
    <property type="component" value="Unassembled WGS sequence"/>
</dbReference>
<organism evidence="2 3">
    <name type="scientific">Bradyrhizobium algeriense</name>
    <dbReference type="NCBI Taxonomy" id="634784"/>
    <lineage>
        <taxon>Bacteria</taxon>
        <taxon>Pseudomonadati</taxon>
        <taxon>Pseudomonadota</taxon>
        <taxon>Alphaproteobacteria</taxon>
        <taxon>Hyphomicrobiales</taxon>
        <taxon>Nitrobacteraceae</taxon>
        <taxon>Bradyrhizobium</taxon>
    </lineage>
</organism>
<sequence>MTEKTKPEQHAGADWAQQVWLWPLQATKLAFDSYAQWFADPKPAPSRAPEQAPLAWTTPNTVTLQLPSMRLRQFLQGKAEQQPVLVCAPYALHSALVADFAPGHSLVEALHKGGIDRVYVSDWCSATADMRQMSIDNYLAELNVAIDEIGAPVDLVGLCQGGWLSLVYAARFPGKVRRLVLAGAPVDISTPSELSKMVAALPHQAFEQMVQQGDGLVSGEHMLKLWNIPFSQHDVEAVLQKNLGDGSDEAQMLLDRFERWDRATLDLPGTYYLEVAEQVFRQNLIAKGRFVALGRRIDLTEVRVPVFLLAGADDIVVPRDQAFATVPLLGTRSAWLERACEPCGHLSLFMGRKVLSHSWRRIARWLQADISDVAGAKIRA</sequence>
<accession>A0ABU8BNW1</accession>
<dbReference type="RefSeq" id="WP_334489218.1">
    <property type="nucleotide sequence ID" value="NZ_JAZHRV010000001.1"/>
</dbReference>
<dbReference type="Pfam" id="PF00561">
    <property type="entry name" value="Abhydrolase_1"/>
    <property type="match status" value="1"/>
</dbReference>